<feature type="domain" description="Phospholipid/glycerol acyltransferase" evidence="3">
    <location>
        <begin position="91"/>
        <end position="208"/>
    </location>
</feature>
<keyword evidence="5" id="KW-1185">Reference proteome</keyword>
<dbReference type="AlphaFoldDB" id="A0A0P8Z0C2"/>
<dbReference type="Proteomes" id="UP000050326">
    <property type="component" value="Unassembled WGS sequence"/>
</dbReference>
<evidence type="ECO:0000256" key="2">
    <source>
        <dbReference type="ARBA" id="ARBA00023315"/>
    </source>
</evidence>
<organism evidence="4 5">
    <name type="scientific">Oxobacter pfennigii</name>
    <dbReference type="NCBI Taxonomy" id="36849"/>
    <lineage>
        <taxon>Bacteria</taxon>
        <taxon>Bacillati</taxon>
        <taxon>Bacillota</taxon>
        <taxon>Clostridia</taxon>
        <taxon>Eubacteriales</taxon>
        <taxon>Clostridiaceae</taxon>
        <taxon>Oxobacter</taxon>
    </lineage>
</organism>
<gene>
    <name evidence="4" type="ORF">OXPF_08290</name>
</gene>
<sequence>MFEPYFKNDTYDTLENAKRSFLDIISLGSRWYFVSRYVDVIVKARSLSLKGLYDDKAWAQSSYNVLKSVEACGGKVHIMGLNNLRSITQPVVFISNHMSVLETFLFPCMIAPLIKVTYVVKDSLITHPLFGPVMKSRDPIVVSRTNPREDFITVMTQGKELLDKGISVIIFPQSTRTAEFIPEQFNSMGIKLAKEANVPVVPIAIKTDFWENGKIIKDVGPIKRKQPIYVKFSQPITINGAGKAEHKAIIDFISENLKRWNEQTSI</sequence>
<reference evidence="4 5" key="1">
    <citation type="submission" date="2015-09" db="EMBL/GenBank/DDBJ databases">
        <title>Genome sequence of Oxobacter pfennigii DSM 3222.</title>
        <authorList>
            <person name="Poehlein A."/>
            <person name="Bengelsdorf F.R."/>
            <person name="Schiel-Bengelsdorf B."/>
            <person name="Duerre P."/>
            <person name="Daniel R."/>
        </authorList>
    </citation>
    <scope>NUCLEOTIDE SEQUENCE [LARGE SCALE GENOMIC DNA]</scope>
    <source>
        <strain evidence="4 5">DSM 3222</strain>
    </source>
</reference>
<dbReference type="PANTHER" id="PTHR10434">
    <property type="entry name" value="1-ACYL-SN-GLYCEROL-3-PHOSPHATE ACYLTRANSFERASE"/>
    <property type="match status" value="1"/>
</dbReference>
<evidence type="ECO:0000256" key="1">
    <source>
        <dbReference type="ARBA" id="ARBA00022679"/>
    </source>
</evidence>
<dbReference type="SMART" id="SM00563">
    <property type="entry name" value="PlsC"/>
    <property type="match status" value="1"/>
</dbReference>
<dbReference type="PATRIC" id="fig|36849.3.peg.884"/>
<proteinExistence type="predicted"/>
<dbReference type="OrthoDB" id="9803035at2"/>
<evidence type="ECO:0000313" key="4">
    <source>
        <dbReference type="EMBL" id="KPU45596.1"/>
    </source>
</evidence>
<dbReference type="GO" id="GO:0006654">
    <property type="term" value="P:phosphatidic acid biosynthetic process"/>
    <property type="evidence" value="ECO:0007669"/>
    <property type="project" value="TreeGrafter"/>
</dbReference>
<dbReference type="GO" id="GO:0003841">
    <property type="term" value="F:1-acylglycerol-3-phosphate O-acyltransferase activity"/>
    <property type="evidence" value="ECO:0007669"/>
    <property type="project" value="TreeGrafter"/>
</dbReference>
<keyword evidence="2 4" id="KW-0012">Acyltransferase</keyword>
<dbReference type="SUPFAM" id="SSF69593">
    <property type="entry name" value="Glycerol-3-phosphate (1)-acyltransferase"/>
    <property type="match status" value="1"/>
</dbReference>
<keyword evidence="1 4" id="KW-0808">Transferase</keyword>
<dbReference type="PANTHER" id="PTHR10434:SF40">
    <property type="entry name" value="1-ACYL-SN-GLYCEROL-3-PHOSPHATE ACYLTRANSFERASE"/>
    <property type="match status" value="1"/>
</dbReference>
<name>A0A0P8Z0C2_9CLOT</name>
<accession>A0A0P8Z0C2</accession>
<evidence type="ECO:0000259" key="3">
    <source>
        <dbReference type="SMART" id="SM00563"/>
    </source>
</evidence>
<dbReference type="EMBL" id="LKET01000021">
    <property type="protein sequence ID" value="KPU45596.1"/>
    <property type="molecule type" value="Genomic_DNA"/>
</dbReference>
<comment type="caution">
    <text evidence="4">The sequence shown here is derived from an EMBL/GenBank/DDBJ whole genome shotgun (WGS) entry which is preliminary data.</text>
</comment>
<dbReference type="InterPro" id="IPR002123">
    <property type="entry name" value="Plipid/glycerol_acylTrfase"/>
</dbReference>
<dbReference type="Pfam" id="PF01553">
    <property type="entry name" value="Acyltransferase"/>
    <property type="match status" value="1"/>
</dbReference>
<evidence type="ECO:0000313" key="5">
    <source>
        <dbReference type="Proteomes" id="UP000050326"/>
    </source>
</evidence>
<protein>
    <submittedName>
        <fullName evidence="4">2-acyl-glycerophospho-ethanolamine acyltransferase</fullName>
    </submittedName>
</protein>
<dbReference type="STRING" id="36849.OXPF_08290"/>
<dbReference type="CDD" id="cd07989">
    <property type="entry name" value="LPLAT_AGPAT-like"/>
    <property type="match status" value="1"/>
</dbReference>